<name>A0A9W6PQH2_9ACTN</name>
<reference evidence="6" key="1">
    <citation type="submission" date="2023-02" db="EMBL/GenBank/DDBJ databases">
        <title>Kitasatospora phosalacinea NBRC 14362.</title>
        <authorList>
            <person name="Ichikawa N."/>
            <person name="Sato H."/>
            <person name="Tonouchi N."/>
        </authorList>
    </citation>
    <scope>NUCLEOTIDE SEQUENCE</scope>
    <source>
        <strain evidence="6">NBRC 14362</strain>
    </source>
</reference>
<evidence type="ECO:0000256" key="2">
    <source>
        <dbReference type="ARBA" id="ARBA00012729"/>
    </source>
</evidence>
<dbReference type="InterPro" id="IPR011583">
    <property type="entry name" value="Chitinase_II/V-like_cat"/>
</dbReference>
<evidence type="ECO:0000313" key="7">
    <source>
        <dbReference type="Proteomes" id="UP001165143"/>
    </source>
</evidence>
<dbReference type="GO" id="GO:0005975">
    <property type="term" value="P:carbohydrate metabolic process"/>
    <property type="evidence" value="ECO:0007669"/>
    <property type="project" value="InterPro"/>
</dbReference>
<dbReference type="InterPro" id="IPR050314">
    <property type="entry name" value="Glycosyl_Hydrlase_18"/>
</dbReference>
<protein>
    <recommendedName>
        <fullName evidence="2">chitinase</fullName>
        <ecNumber evidence="2">3.2.1.14</ecNumber>
    </recommendedName>
</protein>
<evidence type="ECO:0000259" key="5">
    <source>
        <dbReference type="SMART" id="SM00636"/>
    </source>
</evidence>
<accession>A0A9W6PQH2</accession>
<dbReference type="InterPro" id="IPR017853">
    <property type="entry name" value="GH"/>
</dbReference>
<dbReference type="SUPFAM" id="SSF54556">
    <property type="entry name" value="Chitinase insertion domain"/>
    <property type="match status" value="1"/>
</dbReference>
<keyword evidence="4" id="KW-0732">Signal</keyword>
<dbReference type="Gene3D" id="3.10.50.10">
    <property type="match status" value="1"/>
</dbReference>
<dbReference type="InterPro" id="IPR029070">
    <property type="entry name" value="Chitinase_insertion_sf"/>
</dbReference>
<feature type="chain" id="PRO_5040896669" description="chitinase" evidence="4">
    <location>
        <begin position="33"/>
        <end position="226"/>
    </location>
</feature>
<evidence type="ECO:0000313" key="6">
    <source>
        <dbReference type="EMBL" id="GLW59402.1"/>
    </source>
</evidence>
<gene>
    <name evidence="6" type="ORF">Kpho01_74120</name>
</gene>
<dbReference type="GO" id="GO:0008061">
    <property type="term" value="F:chitin binding"/>
    <property type="evidence" value="ECO:0007669"/>
    <property type="project" value="InterPro"/>
</dbReference>
<dbReference type="GO" id="GO:0030246">
    <property type="term" value="F:carbohydrate binding"/>
    <property type="evidence" value="ECO:0007669"/>
    <property type="project" value="InterPro"/>
</dbReference>
<dbReference type="InterPro" id="IPR008965">
    <property type="entry name" value="CBM2/CBM3_carb-bd_dom_sf"/>
</dbReference>
<comment type="caution">
    <text evidence="6">The sequence shown here is derived from an EMBL/GenBank/DDBJ whole genome shotgun (WGS) entry which is preliminary data.</text>
</comment>
<feature type="signal peptide" evidence="4">
    <location>
        <begin position="1"/>
        <end position="32"/>
    </location>
</feature>
<sequence length="226" mass="23943">MRRRRYRLPLLTVGSLLAPLLVVALPAGAAHAAEPTAVFHKDQDWDTGYGGSYTITNAGSTAINGWTLSAFLPADPAKIAAGIDVPGLFGAFDFATVQGYDYHGARETTTNQQSALKVAAGDPSTPERQFSSEIAINAYLDGGAPKSRPTPGVPFYGRGWTGVPRGTTNGLFQTATGPAPGSYENGFEDYYKLKEKLASGGHTLYRDPVADHAYIYNGTVLANGLK</sequence>
<dbReference type="GO" id="GO:0006032">
    <property type="term" value="P:chitin catabolic process"/>
    <property type="evidence" value="ECO:0007669"/>
    <property type="project" value="UniProtKB-KW"/>
</dbReference>
<dbReference type="Pfam" id="PF00704">
    <property type="entry name" value="Glyco_hydro_18"/>
    <property type="match status" value="1"/>
</dbReference>
<dbReference type="SUPFAM" id="SSF51445">
    <property type="entry name" value="(Trans)glycosidases"/>
    <property type="match status" value="1"/>
</dbReference>
<comment type="catalytic activity">
    <reaction evidence="1">
        <text>Random endo-hydrolysis of N-acetyl-beta-D-glucosaminide (1-&gt;4)-beta-linkages in chitin and chitodextrins.</text>
        <dbReference type="EC" id="3.2.1.14"/>
    </reaction>
</comment>
<evidence type="ECO:0000256" key="1">
    <source>
        <dbReference type="ARBA" id="ARBA00000822"/>
    </source>
</evidence>
<organism evidence="6 7">
    <name type="scientific">Kitasatospora phosalacinea</name>
    <dbReference type="NCBI Taxonomy" id="2065"/>
    <lineage>
        <taxon>Bacteria</taxon>
        <taxon>Bacillati</taxon>
        <taxon>Actinomycetota</taxon>
        <taxon>Actinomycetes</taxon>
        <taxon>Kitasatosporales</taxon>
        <taxon>Streptomycetaceae</taxon>
        <taxon>Kitasatospora</taxon>
    </lineage>
</organism>
<dbReference type="InterPro" id="IPR001223">
    <property type="entry name" value="Glyco_hydro18_cat"/>
</dbReference>
<dbReference type="PANTHER" id="PTHR11177">
    <property type="entry name" value="CHITINASE"/>
    <property type="match status" value="1"/>
</dbReference>
<keyword evidence="3" id="KW-0624">Polysaccharide degradation</keyword>
<dbReference type="PANTHER" id="PTHR11177:SF317">
    <property type="entry name" value="CHITINASE 12-RELATED"/>
    <property type="match status" value="1"/>
</dbReference>
<feature type="domain" description="Chitinase II/V-like catalytic" evidence="5">
    <location>
        <begin position="6"/>
        <end position="226"/>
    </location>
</feature>
<dbReference type="Proteomes" id="UP001165143">
    <property type="component" value="Unassembled WGS sequence"/>
</dbReference>
<dbReference type="SMART" id="SM00636">
    <property type="entry name" value="Glyco_18"/>
    <property type="match status" value="1"/>
</dbReference>
<keyword evidence="3" id="KW-0146">Chitin degradation</keyword>
<dbReference type="EC" id="3.2.1.14" evidence="2"/>
<keyword evidence="3" id="KW-0119">Carbohydrate metabolism</keyword>
<dbReference type="EMBL" id="BSRX01000080">
    <property type="protein sequence ID" value="GLW59402.1"/>
    <property type="molecule type" value="Genomic_DNA"/>
</dbReference>
<proteinExistence type="predicted"/>
<evidence type="ECO:0000256" key="4">
    <source>
        <dbReference type="SAM" id="SignalP"/>
    </source>
</evidence>
<dbReference type="AlphaFoldDB" id="A0A9W6PQH2"/>
<dbReference type="GO" id="GO:0008843">
    <property type="term" value="F:endochitinase activity"/>
    <property type="evidence" value="ECO:0007669"/>
    <property type="project" value="UniProtKB-EC"/>
</dbReference>
<dbReference type="OrthoDB" id="3882626at2"/>
<dbReference type="Gene3D" id="3.20.20.80">
    <property type="entry name" value="Glycosidases"/>
    <property type="match status" value="1"/>
</dbReference>
<dbReference type="RefSeq" id="WP_051778647.1">
    <property type="nucleotide sequence ID" value="NZ_BSRX01000080.1"/>
</dbReference>
<dbReference type="SUPFAM" id="SSF49384">
    <property type="entry name" value="Carbohydrate-binding domain"/>
    <property type="match status" value="1"/>
</dbReference>
<evidence type="ECO:0000256" key="3">
    <source>
        <dbReference type="ARBA" id="ARBA00023024"/>
    </source>
</evidence>